<dbReference type="InterPro" id="IPR036937">
    <property type="entry name" value="Adhesion_dom_fimbrial_sf"/>
</dbReference>
<feature type="chain" id="PRO_5045849310" evidence="1">
    <location>
        <begin position="25"/>
        <end position="339"/>
    </location>
</feature>
<comment type="caution">
    <text evidence="2">The sequence shown here is derived from an EMBL/GenBank/DDBJ whole genome shotgun (WGS) entry which is preliminary data.</text>
</comment>
<dbReference type="EMBL" id="JBHSEK010000014">
    <property type="protein sequence ID" value="MFC4491549.1"/>
    <property type="molecule type" value="Genomic_DNA"/>
</dbReference>
<gene>
    <name evidence="2" type="ORF">ACFO0R_18210</name>
</gene>
<dbReference type="Gene3D" id="2.60.40.1090">
    <property type="entry name" value="Fimbrial-type adhesion domain"/>
    <property type="match status" value="1"/>
</dbReference>
<name>A0ABV8ZV57_9NEIS</name>
<reference evidence="3" key="1">
    <citation type="journal article" date="2019" name="Int. J. Syst. Evol. Microbiol.">
        <title>The Global Catalogue of Microorganisms (GCM) 10K type strain sequencing project: providing services to taxonomists for standard genome sequencing and annotation.</title>
        <authorList>
            <consortium name="The Broad Institute Genomics Platform"/>
            <consortium name="The Broad Institute Genome Sequencing Center for Infectious Disease"/>
            <person name="Wu L."/>
            <person name="Ma J."/>
        </authorList>
    </citation>
    <scope>NUCLEOTIDE SEQUENCE [LARGE SCALE GENOMIC DNA]</scope>
    <source>
        <strain evidence="3">CGMCC 4.7608</strain>
    </source>
</reference>
<dbReference type="RefSeq" id="WP_156183872.1">
    <property type="nucleotide sequence ID" value="NZ_JAJOHW010000063.1"/>
</dbReference>
<proteinExistence type="predicted"/>
<dbReference type="InterPro" id="IPR008966">
    <property type="entry name" value="Adhesion_dom_sf"/>
</dbReference>
<dbReference type="SUPFAM" id="SSF49401">
    <property type="entry name" value="Bacterial adhesins"/>
    <property type="match status" value="1"/>
</dbReference>
<dbReference type="Proteomes" id="UP001595999">
    <property type="component" value="Unassembled WGS sequence"/>
</dbReference>
<protein>
    <submittedName>
        <fullName evidence="2">Fimbrial protein</fullName>
    </submittedName>
</protein>
<feature type="signal peptide" evidence="1">
    <location>
        <begin position="1"/>
        <end position="24"/>
    </location>
</feature>
<organism evidence="2 3">
    <name type="scientific">Chromobacterium aquaticum</name>
    <dbReference type="NCBI Taxonomy" id="467180"/>
    <lineage>
        <taxon>Bacteria</taxon>
        <taxon>Pseudomonadati</taxon>
        <taxon>Pseudomonadota</taxon>
        <taxon>Betaproteobacteria</taxon>
        <taxon>Neisseriales</taxon>
        <taxon>Chromobacteriaceae</taxon>
        <taxon>Chromobacterium</taxon>
    </lineage>
</organism>
<evidence type="ECO:0000313" key="2">
    <source>
        <dbReference type="EMBL" id="MFC4491549.1"/>
    </source>
</evidence>
<accession>A0ABV8ZV57</accession>
<keyword evidence="3" id="KW-1185">Reference proteome</keyword>
<evidence type="ECO:0000313" key="3">
    <source>
        <dbReference type="Proteomes" id="UP001595999"/>
    </source>
</evidence>
<evidence type="ECO:0000256" key="1">
    <source>
        <dbReference type="SAM" id="SignalP"/>
    </source>
</evidence>
<keyword evidence="1" id="KW-0732">Signal</keyword>
<sequence>MLNRRLPRLALMLALAALPALSHALACKENGRDGQVLITEDIGSTVAVPVTLGEGEIIWHSSQRSVSVSCYKDHDGLRNAEDVFFYPNPRNNSAPQGVKFGVMYNGQAYFDPKQRIATGKTIPACPKKDYPDIKNCPTTDFNLDFQVVIATKPKYPGSGNVGVTQFEVMQFDGVGGINDIKGSNLVYKVTGLDKIRFIQCAVKVALNPASNTLDFGRITKTDKGLNPAVPRKDFSLSLEKTCDDPVKVNGYFRGVNGKVDDYTARLVRKGGDKDSGLGLQLFFGDGRKLRFDQSEYLADFRKGDRQKIVPMYGTIVPSNLGQVEEGPFTGRVNIDLDYL</sequence>